<keyword evidence="7" id="KW-0808">Transferase</keyword>
<evidence type="ECO:0000256" key="4">
    <source>
        <dbReference type="SAM" id="MobiDB-lite"/>
    </source>
</evidence>
<feature type="domain" description="Protein kinase" evidence="6">
    <location>
        <begin position="247"/>
        <end position="459"/>
    </location>
</feature>
<feature type="chain" id="PRO_5043529988" evidence="5">
    <location>
        <begin position="18"/>
        <end position="459"/>
    </location>
</feature>
<feature type="signal peptide" evidence="5">
    <location>
        <begin position="1"/>
        <end position="17"/>
    </location>
</feature>
<dbReference type="Gene3D" id="1.10.510.10">
    <property type="entry name" value="Transferase(Phosphotransferase) domain 1"/>
    <property type="match status" value="2"/>
</dbReference>
<dbReference type="PROSITE" id="PS00107">
    <property type="entry name" value="PROTEIN_KINASE_ATP"/>
    <property type="match status" value="1"/>
</dbReference>
<dbReference type="Pfam" id="PF07714">
    <property type="entry name" value="PK_Tyr_Ser-Thr"/>
    <property type="match status" value="1"/>
</dbReference>
<dbReference type="AlphaFoldDB" id="A0AAV9BIR4"/>
<feature type="compositionally biased region" description="Pro residues" evidence="4">
    <location>
        <begin position="206"/>
        <end position="218"/>
    </location>
</feature>
<dbReference type="InterPro" id="IPR001245">
    <property type="entry name" value="Ser-Thr/Tyr_kinase_cat_dom"/>
</dbReference>
<protein>
    <submittedName>
        <fullName evidence="7">Calmodulin-binding receptor-like cytoplasmic kinase 3</fullName>
    </submittedName>
</protein>
<keyword evidence="8" id="KW-1185">Reference proteome</keyword>
<feature type="binding site" evidence="3">
    <location>
        <position position="279"/>
    </location>
    <ligand>
        <name>ATP</name>
        <dbReference type="ChEBI" id="CHEBI:30616"/>
    </ligand>
</feature>
<feature type="region of interest" description="Disordered" evidence="4">
    <location>
        <begin position="168"/>
        <end position="221"/>
    </location>
</feature>
<evidence type="ECO:0000313" key="8">
    <source>
        <dbReference type="Proteomes" id="UP001179952"/>
    </source>
</evidence>
<evidence type="ECO:0000256" key="5">
    <source>
        <dbReference type="SAM" id="SignalP"/>
    </source>
</evidence>
<dbReference type="Proteomes" id="UP001179952">
    <property type="component" value="Unassembled WGS sequence"/>
</dbReference>
<dbReference type="InterPro" id="IPR017441">
    <property type="entry name" value="Protein_kinase_ATP_BS"/>
</dbReference>
<dbReference type="PANTHER" id="PTHR47989">
    <property type="entry name" value="OS01G0750732 PROTEIN"/>
    <property type="match status" value="1"/>
</dbReference>
<dbReference type="PROSITE" id="PS50011">
    <property type="entry name" value="PROTEIN_KINASE_DOM"/>
    <property type="match status" value="1"/>
</dbReference>
<evidence type="ECO:0000256" key="3">
    <source>
        <dbReference type="PROSITE-ProRule" id="PRU10141"/>
    </source>
</evidence>
<evidence type="ECO:0000259" key="6">
    <source>
        <dbReference type="PROSITE" id="PS50011"/>
    </source>
</evidence>
<dbReference type="PANTHER" id="PTHR47989:SF71">
    <property type="entry name" value="PROTEIN KINASE DOMAIN-CONTAINING PROTEIN"/>
    <property type="match status" value="1"/>
</dbReference>
<dbReference type="EMBL" id="JAUJYN010000003">
    <property type="protein sequence ID" value="KAK1275903.1"/>
    <property type="molecule type" value="Genomic_DNA"/>
</dbReference>
<dbReference type="GO" id="GO:0005524">
    <property type="term" value="F:ATP binding"/>
    <property type="evidence" value="ECO:0007669"/>
    <property type="project" value="UniProtKB-UniRule"/>
</dbReference>
<accession>A0AAV9BIR4</accession>
<evidence type="ECO:0000256" key="1">
    <source>
        <dbReference type="ARBA" id="ARBA00022741"/>
    </source>
</evidence>
<dbReference type="GO" id="GO:0004672">
    <property type="term" value="F:protein kinase activity"/>
    <property type="evidence" value="ECO:0007669"/>
    <property type="project" value="InterPro"/>
</dbReference>
<keyword evidence="7" id="KW-0675">Receptor</keyword>
<evidence type="ECO:0000256" key="2">
    <source>
        <dbReference type="ARBA" id="ARBA00022840"/>
    </source>
</evidence>
<keyword evidence="5" id="KW-0732">Signal</keyword>
<name>A0AAV9BIR4_ACOGR</name>
<comment type="caution">
    <text evidence="7">The sequence shown here is derived from an EMBL/GenBank/DDBJ whole genome shotgun (WGS) entry which is preliminary data.</text>
</comment>
<keyword evidence="2 3" id="KW-0067">ATP-binding</keyword>
<dbReference type="SUPFAM" id="SSF56112">
    <property type="entry name" value="Protein kinase-like (PK-like)"/>
    <property type="match status" value="1"/>
</dbReference>
<gene>
    <name evidence="7" type="ORF">QJS04_geneDACA001518</name>
</gene>
<reference evidence="7" key="1">
    <citation type="journal article" date="2023" name="Nat. Commun.">
        <title>Diploid and tetraploid genomes of Acorus and the evolution of monocots.</title>
        <authorList>
            <person name="Ma L."/>
            <person name="Liu K.W."/>
            <person name="Li Z."/>
            <person name="Hsiao Y.Y."/>
            <person name="Qi Y."/>
            <person name="Fu T."/>
            <person name="Tang G.D."/>
            <person name="Zhang D."/>
            <person name="Sun W.H."/>
            <person name="Liu D.K."/>
            <person name="Li Y."/>
            <person name="Chen G.Z."/>
            <person name="Liu X.D."/>
            <person name="Liao X.Y."/>
            <person name="Jiang Y.T."/>
            <person name="Yu X."/>
            <person name="Hao Y."/>
            <person name="Huang J."/>
            <person name="Zhao X.W."/>
            <person name="Ke S."/>
            <person name="Chen Y.Y."/>
            <person name="Wu W.L."/>
            <person name="Hsu J.L."/>
            <person name="Lin Y.F."/>
            <person name="Huang M.D."/>
            <person name="Li C.Y."/>
            <person name="Huang L."/>
            <person name="Wang Z.W."/>
            <person name="Zhao X."/>
            <person name="Zhong W.Y."/>
            <person name="Peng D.H."/>
            <person name="Ahmad S."/>
            <person name="Lan S."/>
            <person name="Zhang J.S."/>
            <person name="Tsai W.C."/>
            <person name="Van de Peer Y."/>
            <person name="Liu Z.J."/>
        </authorList>
    </citation>
    <scope>NUCLEOTIDE SEQUENCE</scope>
    <source>
        <strain evidence="7">SCP</strain>
    </source>
</reference>
<reference evidence="7" key="2">
    <citation type="submission" date="2023-06" db="EMBL/GenBank/DDBJ databases">
        <authorList>
            <person name="Ma L."/>
            <person name="Liu K.-W."/>
            <person name="Li Z."/>
            <person name="Hsiao Y.-Y."/>
            <person name="Qi Y."/>
            <person name="Fu T."/>
            <person name="Tang G."/>
            <person name="Zhang D."/>
            <person name="Sun W.-H."/>
            <person name="Liu D.-K."/>
            <person name="Li Y."/>
            <person name="Chen G.-Z."/>
            <person name="Liu X.-D."/>
            <person name="Liao X.-Y."/>
            <person name="Jiang Y.-T."/>
            <person name="Yu X."/>
            <person name="Hao Y."/>
            <person name="Huang J."/>
            <person name="Zhao X.-W."/>
            <person name="Ke S."/>
            <person name="Chen Y.-Y."/>
            <person name="Wu W.-L."/>
            <person name="Hsu J.-L."/>
            <person name="Lin Y.-F."/>
            <person name="Huang M.-D."/>
            <person name="Li C.-Y."/>
            <person name="Huang L."/>
            <person name="Wang Z.-W."/>
            <person name="Zhao X."/>
            <person name="Zhong W.-Y."/>
            <person name="Peng D.-H."/>
            <person name="Ahmad S."/>
            <person name="Lan S."/>
            <person name="Zhang J.-S."/>
            <person name="Tsai W.-C."/>
            <person name="Van De Peer Y."/>
            <person name="Liu Z.-J."/>
        </authorList>
    </citation>
    <scope>NUCLEOTIDE SEQUENCE</scope>
    <source>
        <strain evidence="7">SCP</strain>
        <tissue evidence="7">Leaves</tissue>
    </source>
</reference>
<keyword evidence="7" id="KW-0418">Kinase</keyword>
<dbReference type="InterPro" id="IPR011009">
    <property type="entry name" value="Kinase-like_dom_sf"/>
</dbReference>
<keyword evidence="1 3" id="KW-0547">Nucleotide-binding</keyword>
<proteinExistence type="predicted"/>
<dbReference type="InterPro" id="IPR000719">
    <property type="entry name" value="Prot_kinase_dom"/>
</dbReference>
<organism evidence="7 8">
    <name type="scientific">Acorus gramineus</name>
    <name type="common">Dwarf sweet flag</name>
    <dbReference type="NCBI Taxonomy" id="55184"/>
    <lineage>
        <taxon>Eukaryota</taxon>
        <taxon>Viridiplantae</taxon>
        <taxon>Streptophyta</taxon>
        <taxon>Embryophyta</taxon>
        <taxon>Tracheophyta</taxon>
        <taxon>Spermatophyta</taxon>
        <taxon>Magnoliopsida</taxon>
        <taxon>Liliopsida</taxon>
        <taxon>Acoraceae</taxon>
        <taxon>Acorus</taxon>
    </lineage>
</organism>
<sequence>MNFLSFFFFFFVCPSLSVQTPLNPVAGDCPTVDRIAVIVSRSEPPSAIPHPDSFCEGLCLDLANGCFFFFSRDPELERRARAIGRESCGWECDPVPVELRRLTEVESAGGGGDGKRDRGLHVSPAQVAVSIPGAVLLCCLLICPCFRAKPREEEGRVVLQKEPNSMNSVSSFEVRKTSENFPSSPHRIPPNRFLKSSERIPGSPQWVPPSPSRVPPSPSRFSLSPQLNRVGSMHLSVSQIMKATHSFSPSLMIGEGGFGAVYKAELPGGQVVAIKRAKKENIAALRTEFSNEVELLAKIDHLNLVKLLGYVEKGNERIIITEYVTNGTLREHLDGLHGVLDFNLRLQIAIDVAHALTYLHLYAVPRTSFEKGLSILDVESCLPDPKAIHIAFKTYNDGNVGDILDPRLEETVDTEVLSRLLGLAFQCAAPTRSDRPTMQEVASQLWEIRKEFGASLRRE</sequence>
<evidence type="ECO:0000313" key="7">
    <source>
        <dbReference type="EMBL" id="KAK1275903.1"/>
    </source>
</evidence>